<dbReference type="Proteomes" id="UP000199662">
    <property type="component" value="Unassembled WGS sequence"/>
</dbReference>
<evidence type="ECO:0000313" key="6">
    <source>
        <dbReference type="Proteomes" id="UP000199662"/>
    </source>
</evidence>
<dbReference type="EMBL" id="FNZK01000003">
    <property type="protein sequence ID" value="SEJ07042.1"/>
    <property type="molecule type" value="Genomic_DNA"/>
</dbReference>
<evidence type="ECO:0000256" key="1">
    <source>
        <dbReference type="ARBA" id="ARBA00022490"/>
    </source>
</evidence>
<dbReference type="AlphaFoldDB" id="A0A1H6W3F6"/>
<dbReference type="SUPFAM" id="SSF46785">
    <property type="entry name" value="Winged helix' DNA-binding domain"/>
    <property type="match status" value="2"/>
</dbReference>
<dbReference type="InterPro" id="IPR036390">
    <property type="entry name" value="WH_DNA-bd_sf"/>
</dbReference>
<dbReference type="Pfam" id="PF04079">
    <property type="entry name" value="SMC_ScpB"/>
    <property type="match status" value="1"/>
</dbReference>
<gene>
    <name evidence="5" type="ORF">SAMN05660742_10349</name>
</gene>
<dbReference type="Gene3D" id="1.10.10.10">
    <property type="entry name" value="Winged helix-like DNA-binding domain superfamily/Winged helix DNA-binding domain"/>
    <property type="match status" value="2"/>
</dbReference>
<dbReference type="InterPro" id="IPR036388">
    <property type="entry name" value="WH-like_DNA-bd_sf"/>
</dbReference>
<accession>A0A1H6W3F6</accession>
<evidence type="ECO:0000313" key="5">
    <source>
        <dbReference type="EMBL" id="SEJ07042.1"/>
    </source>
</evidence>
<dbReference type="GO" id="GO:0051301">
    <property type="term" value="P:cell division"/>
    <property type="evidence" value="ECO:0007669"/>
    <property type="project" value="UniProtKB-KW"/>
</dbReference>
<organism evidence="5 6">
    <name type="scientific">Propionispira arboris</name>
    <dbReference type="NCBI Taxonomy" id="84035"/>
    <lineage>
        <taxon>Bacteria</taxon>
        <taxon>Bacillati</taxon>
        <taxon>Bacillota</taxon>
        <taxon>Negativicutes</taxon>
        <taxon>Selenomonadales</taxon>
        <taxon>Selenomonadaceae</taxon>
        <taxon>Propionispira</taxon>
    </lineage>
</organism>
<keyword evidence="2" id="KW-0132">Cell division</keyword>
<keyword evidence="1" id="KW-0963">Cytoplasm</keyword>
<dbReference type="STRING" id="84035.SAMN05660742_10349"/>
<proteinExistence type="predicted"/>
<protein>
    <submittedName>
        <fullName evidence="5">Segregation and condensation protein B</fullName>
    </submittedName>
</protein>
<evidence type="ECO:0000256" key="4">
    <source>
        <dbReference type="ARBA" id="ARBA00023306"/>
    </source>
</evidence>
<reference evidence="5 6" key="1">
    <citation type="submission" date="2016-10" db="EMBL/GenBank/DDBJ databases">
        <authorList>
            <person name="de Groot N.N."/>
        </authorList>
    </citation>
    <scope>NUCLEOTIDE SEQUENCE [LARGE SCALE GENOMIC DNA]</scope>
    <source>
        <strain evidence="5 6">DSM 2179</strain>
    </source>
</reference>
<keyword evidence="4" id="KW-0131">Cell cycle</keyword>
<evidence type="ECO:0000256" key="2">
    <source>
        <dbReference type="ARBA" id="ARBA00022618"/>
    </source>
</evidence>
<dbReference type="PANTHER" id="PTHR34298">
    <property type="entry name" value="SEGREGATION AND CONDENSATION PROTEIN B"/>
    <property type="match status" value="1"/>
</dbReference>
<dbReference type="PANTHER" id="PTHR34298:SF2">
    <property type="entry name" value="SEGREGATION AND CONDENSATION PROTEIN B"/>
    <property type="match status" value="1"/>
</dbReference>
<sequence length="173" mass="19276">MFYANLKGHVEALLFINGDPVPAGQLAEILNVDKVNIEEIVAQLKEDMDTSERGLTIIKVAGGYQLCTKPELAAIVEKMAQVLDNKLSVPAMETLSIIAFKQPITKQEIENIRGVRVDRVLMKLIDRLLVKELGRKKVIGRPILYGTTEEFLKCFGLDNIEDLPLLPDAVYAE</sequence>
<dbReference type="NCBIfam" id="TIGR00281">
    <property type="entry name" value="SMC-Scp complex subunit ScpB"/>
    <property type="match status" value="1"/>
</dbReference>
<dbReference type="GO" id="GO:0051304">
    <property type="term" value="P:chromosome separation"/>
    <property type="evidence" value="ECO:0007669"/>
    <property type="project" value="InterPro"/>
</dbReference>
<dbReference type="PIRSF" id="PIRSF019345">
    <property type="entry name" value="ScpB"/>
    <property type="match status" value="1"/>
</dbReference>
<name>A0A1H6W3F6_9FIRM</name>
<dbReference type="InterPro" id="IPR005234">
    <property type="entry name" value="ScpB_csome_segregation"/>
</dbReference>
<dbReference type="RefSeq" id="WP_091829355.1">
    <property type="nucleotide sequence ID" value="NZ_FNZK01000003.1"/>
</dbReference>
<keyword evidence="3" id="KW-0159">Chromosome partition</keyword>
<keyword evidence="6" id="KW-1185">Reference proteome</keyword>
<evidence type="ECO:0000256" key="3">
    <source>
        <dbReference type="ARBA" id="ARBA00022829"/>
    </source>
</evidence>